<evidence type="ECO:0000259" key="3">
    <source>
        <dbReference type="PROSITE" id="PS50106"/>
    </source>
</evidence>
<dbReference type="InterPro" id="IPR046255">
    <property type="entry name" value="DUF6288"/>
</dbReference>
<dbReference type="SUPFAM" id="SSF48239">
    <property type="entry name" value="Terpenoid cyclases/Protein prenyltransferases"/>
    <property type="match status" value="1"/>
</dbReference>
<dbReference type="InterPro" id="IPR001478">
    <property type="entry name" value="PDZ"/>
</dbReference>
<dbReference type="EMBL" id="JACBAZ010000012">
    <property type="protein sequence ID" value="NWK57486.1"/>
    <property type="molecule type" value="Genomic_DNA"/>
</dbReference>
<dbReference type="PROSITE" id="PS50106">
    <property type="entry name" value="PDZ"/>
    <property type="match status" value="1"/>
</dbReference>
<feature type="compositionally biased region" description="Basic and acidic residues" evidence="2">
    <location>
        <begin position="1101"/>
        <end position="1111"/>
    </location>
</feature>
<keyword evidence="1" id="KW-0560">Oxidoreductase</keyword>
<dbReference type="InterPro" id="IPR038637">
    <property type="entry name" value="NPCBM_sf"/>
</dbReference>
<dbReference type="Proteomes" id="UP000557872">
    <property type="component" value="Unassembled WGS sequence"/>
</dbReference>
<dbReference type="Gene3D" id="2.60.120.1060">
    <property type="entry name" value="NPCBM/NEW2 domain"/>
    <property type="match status" value="1"/>
</dbReference>
<sequence length="1380" mass="150933">MISVTCPNCQQSFDIDASLVGRHGRCDHCQTKFELKPDHSSPEPVRNNGEIQEPEASQQSSPPAKPGKAVGLIAATIAIVAGAGIYLQQQQPPETKQSDTAQKPATTPASDALDSTKPQAKSEEGQATPTPATGALPALAETFPVKTQFGAIDIRAYLKTYPNVHQGWMPSKPEQADEAKQWGSHLGPLGVRIRSHAPQMQGRPAFAANVPHCLRAEDGKLALTAAEVVSIAPGSPAENHLQVGDLIIGIEGEDLKSGNQYRPEWQTMHKDARELQLMLGEKIDQAQGRGDIRLTVMRYPEDSVQAFARKLKLSDGRILVDPIAVKAGDTIHLIVDPDGNNAHDHLAWLSPQLTGNGQSTLDLTDTAQITPDQATTGWGEVSRNKDLSGKDLGEKGLAVHAASHVTFTVPTGYTSFQTAIKATHANSDVTAIIKVNTRQQALPVRSKEIWAGKGGNQSVGAQSFDVEVPGDGYISLVSDKFDDNIHGDGTSWFDVTLEGSYGSKELLAMPNEGAHAGYGRPHFTTDKATEHKGVTYQQALNLHAHGVATWRLPKGTTRIKGSFAALSHGKVQPRIEFTNLARPLSGIHKEKLVELRFPIGKAGSFSSTYPKDCAKSELTVRRHTEWLAAQQQQDGSWPRLAGYTTNGWDTSFCALALMSSGDPKYNDQIKRAAYLMAYDSAPSEWTAERAMRVIFLAEYYLKTKDQAILAGLQSSYVQLMATAKTDFMAGHKVNGFGYGIAGQHYGTGHLALGIALASRTPISVDKELVDGILRHAGEVCVNGTYAYGRGRRLARDDSRYHGGGNAMVGPGILGAMIGGGHEASIQEALERWSASAGDGDNSHATSSLAFIFASLAMACGDEDVFLKHMQHFRYKMTLDDNWEGGILKSAFPLDFQGGEGVTATWIRSAGSILVFNALKKNLAITGNQSHYAKQRIKEQAVSEWGGQIHSYYLRNWCLAKEVLGPKAPTEIEAGIAAMEKLPRTTALVPETKTIVTQLAPGLIQTIAKDRSLSEIQRAYAIELLCGLDFRLFASLDGKNQKIDLTINHPLHQLNWLEEDKQAILSKPEFNLQASLEITADNLAKPLTFSASSKKGFNPESGELKTSMKSELKNPGTPKFKGQAKISFQLGDTTIAYTRPLWFNTEFAHSNNINLRRLNLKLKVAPRAYFQSQPLMIAGRAFDCMYPKERMLEVKGPEPGTVNIHEGDSVLVNLASENFICPWVLSMTFPEMTQVRVAKAKNHHASQGSVDGDWENLYDFDDNTGVEIKPSDGKTVIAYDFGKAVTLNGLDVRYQHGNFVRVSYQRNGQWIPLVWDRYSPHTGHNPRFPDTEAQHWKVELQHGRNAKLSTLRFYHNPNRILNSPAYIQSQQPDSFPQASAN</sequence>
<evidence type="ECO:0000256" key="2">
    <source>
        <dbReference type="SAM" id="MobiDB-lite"/>
    </source>
</evidence>
<dbReference type="GO" id="GO:0016491">
    <property type="term" value="F:oxidoreductase activity"/>
    <property type="evidence" value="ECO:0007669"/>
    <property type="project" value="UniProtKB-KW"/>
</dbReference>
<dbReference type="InterPro" id="IPR016160">
    <property type="entry name" value="Ald_DH_CS_CYS"/>
</dbReference>
<keyword evidence="5" id="KW-1185">Reference proteome</keyword>
<feature type="region of interest" description="Disordered" evidence="2">
    <location>
        <begin position="1096"/>
        <end position="1117"/>
    </location>
</feature>
<dbReference type="Gene3D" id="1.50.10.20">
    <property type="match status" value="1"/>
</dbReference>
<dbReference type="Pfam" id="PF08305">
    <property type="entry name" value="NPCBM"/>
    <property type="match status" value="1"/>
</dbReference>
<dbReference type="InterPro" id="IPR008930">
    <property type="entry name" value="Terpenoid_cyclase/PrenylTrfase"/>
</dbReference>
<dbReference type="SUPFAM" id="SSF49785">
    <property type="entry name" value="Galactose-binding domain-like"/>
    <property type="match status" value="1"/>
</dbReference>
<evidence type="ECO:0000313" key="5">
    <source>
        <dbReference type="Proteomes" id="UP000557872"/>
    </source>
</evidence>
<dbReference type="InterPro" id="IPR008979">
    <property type="entry name" value="Galactose-bd-like_sf"/>
</dbReference>
<dbReference type="Gene3D" id="2.20.28.160">
    <property type="match status" value="1"/>
</dbReference>
<name>A0A851GJH6_9BACT</name>
<feature type="region of interest" description="Disordered" evidence="2">
    <location>
        <begin position="90"/>
        <end position="135"/>
    </location>
</feature>
<dbReference type="InterPro" id="IPR036034">
    <property type="entry name" value="PDZ_sf"/>
</dbReference>
<dbReference type="Gene3D" id="2.30.42.10">
    <property type="match status" value="1"/>
</dbReference>
<dbReference type="PROSITE" id="PS00070">
    <property type="entry name" value="ALDEHYDE_DEHYDR_CYS"/>
    <property type="match status" value="1"/>
</dbReference>
<evidence type="ECO:0000256" key="1">
    <source>
        <dbReference type="ARBA" id="ARBA00023002"/>
    </source>
</evidence>
<dbReference type="InterPro" id="IPR013222">
    <property type="entry name" value="Glyco_hyd_98_carb-bd"/>
</dbReference>
<evidence type="ECO:0000313" key="4">
    <source>
        <dbReference type="EMBL" id="NWK57486.1"/>
    </source>
</evidence>
<gene>
    <name evidence="4" type="ORF">HW115_17850</name>
</gene>
<organism evidence="4 5">
    <name type="scientific">Oceaniferula marina</name>
    <dbReference type="NCBI Taxonomy" id="2748318"/>
    <lineage>
        <taxon>Bacteria</taxon>
        <taxon>Pseudomonadati</taxon>
        <taxon>Verrucomicrobiota</taxon>
        <taxon>Verrucomicrobiia</taxon>
        <taxon>Verrucomicrobiales</taxon>
        <taxon>Verrucomicrobiaceae</taxon>
        <taxon>Oceaniferula</taxon>
    </lineage>
</organism>
<proteinExistence type="predicted"/>
<dbReference type="Pfam" id="PF19805">
    <property type="entry name" value="DUF6288"/>
    <property type="match status" value="1"/>
</dbReference>
<protein>
    <submittedName>
        <fullName evidence="4">NPCBM/NEW2 domain-containing protein</fullName>
    </submittedName>
</protein>
<dbReference type="RefSeq" id="WP_178934614.1">
    <property type="nucleotide sequence ID" value="NZ_JACBAZ010000012.1"/>
</dbReference>
<dbReference type="SUPFAM" id="SSF50156">
    <property type="entry name" value="PDZ domain-like"/>
    <property type="match status" value="1"/>
</dbReference>
<accession>A0A851GJH6</accession>
<feature type="region of interest" description="Disordered" evidence="2">
    <location>
        <begin position="33"/>
        <end position="68"/>
    </location>
</feature>
<feature type="domain" description="PDZ" evidence="3">
    <location>
        <begin position="228"/>
        <end position="257"/>
    </location>
</feature>
<comment type="caution">
    <text evidence="4">The sequence shown here is derived from an EMBL/GenBank/DDBJ whole genome shotgun (WGS) entry which is preliminary data.</text>
</comment>
<reference evidence="4 5" key="1">
    <citation type="submission" date="2020-07" db="EMBL/GenBank/DDBJ databases">
        <title>Roseicoccus Jingziensis gen. nov., sp. nov., isolated from coastal seawater.</title>
        <authorList>
            <person name="Feng X."/>
        </authorList>
    </citation>
    <scope>NUCLEOTIDE SEQUENCE [LARGE SCALE GENOMIC DNA]</scope>
    <source>
        <strain evidence="4 5">N1E253</strain>
    </source>
</reference>
<feature type="compositionally biased region" description="Polar residues" evidence="2">
    <location>
        <begin position="90"/>
        <end position="109"/>
    </location>
</feature>